<name>A0AAN9G0J6_9CAEN</name>
<feature type="region of interest" description="Disordered" evidence="1">
    <location>
        <begin position="1"/>
        <end position="105"/>
    </location>
</feature>
<feature type="region of interest" description="Disordered" evidence="1">
    <location>
        <begin position="198"/>
        <end position="217"/>
    </location>
</feature>
<organism evidence="2 3">
    <name type="scientific">Littorina saxatilis</name>
    <dbReference type="NCBI Taxonomy" id="31220"/>
    <lineage>
        <taxon>Eukaryota</taxon>
        <taxon>Metazoa</taxon>
        <taxon>Spiralia</taxon>
        <taxon>Lophotrochozoa</taxon>
        <taxon>Mollusca</taxon>
        <taxon>Gastropoda</taxon>
        <taxon>Caenogastropoda</taxon>
        <taxon>Littorinimorpha</taxon>
        <taxon>Littorinoidea</taxon>
        <taxon>Littorinidae</taxon>
        <taxon>Littorina</taxon>
    </lineage>
</organism>
<dbReference type="AlphaFoldDB" id="A0AAN9G0J6"/>
<dbReference type="EMBL" id="JBAMIC010000024">
    <property type="protein sequence ID" value="KAK7090721.1"/>
    <property type="molecule type" value="Genomic_DNA"/>
</dbReference>
<feature type="region of interest" description="Disordered" evidence="1">
    <location>
        <begin position="161"/>
        <end position="185"/>
    </location>
</feature>
<evidence type="ECO:0000256" key="1">
    <source>
        <dbReference type="SAM" id="MobiDB-lite"/>
    </source>
</evidence>
<feature type="region of interest" description="Disordered" evidence="1">
    <location>
        <begin position="121"/>
        <end position="142"/>
    </location>
</feature>
<dbReference type="Proteomes" id="UP001374579">
    <property type="component" value="Unassembled WGS sequence"/>
</dbReference>
<gene>
    <name evidence="2" type="ORF">V1264_010482</name>
</gene>
<keyword evidence="3" id="KW-1185">Reference proteome</keyword>
<comment type="caution">
    <text evidence="2">The sequence shown here is derived from an EMBL/GenBank/DDBJ whole genome shotgun (WGS) entry which is preliminary data.</text>
</comment>
<sequence length="321" mass="34857">MDQPSTCPYPGFDKSGDYYTPRRAPRVRPEAEEFASKNAGSINLFSDEKNKHIVTGPPPSPRCLTNEAKQNYQKGRKGQVSGLLGGGGPMPAVDKAPAPRVKPEAQDIAEHHKGSGMMGLIANDSRRPQSARSAPRVKVEASENAELGRGDRMNCLMHDAKKLPDTPKPMPRVRPEAEGTAGLGQGSQMAKVMFKYGTTPRSTRGVPRVKQEASENATLDQGGRMQNLFTNYGHQPQSARPAPKVRDGWNNAELDQGGRLSRLMHEGDKMRGDAKPQIRASSASGRLLTKKGKGSSISQIFSQNSKWQMVATVGVRQGKAY</sequence>
<accession>A0AAN9G0J6</accession>
<evidence type="ECO:0000313" key="3">
    <source>
        <dbReference type="Proteomes" id="UP001374579"/>
    </source>
</evidence>
<feature type="region of interest" description="Disordered" evidence="1">
    <location>
        <begin position="269"/>
        <end position="294"/>
    </location>
</feature>
<evidence type="ECO:0000313" key="2">
    <source>
        <dbReference type="EMBL" id="KAK7090721.1"/>
    </source>
</evidence>
<proteinExistence type="predicted"/>
<protein>
    <submittedName>
        <fullName evidence="2">Uncharacterized protein</fullName>
    </submittedName>
</protein>
<reference evidence="2 3" key="1">
    <citation type="submission" date="2024-02" db="EMBL/GenBank/DDBJ databases">
        <title>Chromosome-scale genome assembly of the rough periwinkle Littorina saxatilis.</title>
        <authorList>
            <person name="De Jode A."/>
            <person name="Faria R."/>
            <person name="Formenti G."/>
            <person name="Sims Y."/>
            <person name="Smith T.P."/>
            <person name="Tracey A."/>
            <person name="Wood J.M.D."/>
            <person name="Zagrodzka Z.B."/>
            <person name="Johannesson K."/>
            <person name="Butlin R.K."/>
            <person name="Leder E.H."/>
        </authorList>
    </citation>
    <scope>NUCLEOTIDE SEQUENCE [LARGE SCALE GENOMIC DNA]</scope>
    <source>
        <strain evidence="2">Snail1</strain>
        <tissue evidence="2">Muscle</tissue>
    </source>
</reference>